<organism evidence="1 2">
    <name type="scientific">Pelagibius litoralis</name>
    <dbReference type="NCBI Taxonomy" id="374515"/>
    <lineage>
        <taxon>Bacteria</taxon>
        <taxon>Pseudomonadati</taxon>
        <taxon>Pseudomonadota</taxon>
        <taxon>Alphaproteobacteria</taxon>
        <taxon>Rhodospirillales</taxon>
        <taxon>Rhodovibrionaceae</taxon>
        <taxon>Pelagibius</taxon>
    </lineage>
</organism>
<dbReference type="AlphaFoldDB" id="A0A967C6T1"/>
<dbReference type="EMBL" id="JAAQPH010000002">
    <property type="protein sequence ID" value="NIA67632.1"/>
    <property type="molecule type" value="Genomic_DNA"/>
</dbReference>
<accession>A0A967C6T1</accession>
<comment type="caution">
    <text evidence="1">The sequence shown here is derived from an EMBL/GenBank/DDBJ whole genome shotgun (WGS) entry which is preliminary data.</text>
</comment>
<protein>
    <submittedName>
        <fullName evidence="1">Uncharacterized protein</fullName>
    </submittedName>
</protein>
<dbReference type="Proteomes" id="UP000761264">
    <property type="component" value="Unassembled WGS sequence"/>
</dbReference>
<gene>
    <name evidence="1" type="ORF">HBA54_03430</name>
</gene>
<proteinExistence type="predicted"/>
<sequence length="60" mass="6603">MFISPYLRRPIRPLNKVLSEREQETVGIGSLAPANDLLSDGVTGDSTGWAERGKRALFSK</sequence>
<keyword evidence="2" id="KW-1185">Reference proteome</keyword>
<evidence type="ECO:0000313" key="2">
    <source>
        <dbReference type="Proteomes" id="UP000761264"/>
    </source>
</evidence>
<name>A0A967C6T1_9PROT</name>
<reference evidence="1" key="1">
    <citation type="submission" date="2020-03" db="EMBL/GenBank/DDBJ databases">
        <title>Genome of Pelagibius litoralis DSM 21314T.</title>
        <authorList>
            <person name="Wang G."/>
        </authorList>
    </citation>
    <scope>NUCLEOTIDE SEQUENCE</scope>
    <source>
        <strain evidence="1">DSM 21314</strain>
    </source>
</reference>
<evidence type="ECO:0000313" key="1">
    <source>
        <dbReference type="EMBL" id="NIA67632.1"/>
    </source>
</evidence>